<dbReference type="EMBL" id="UAUF01000014">
    <property type="protein sequence ID" value="SPZ12718.1"/>
    <property type="molecule type" value="Genomic_DNA"/>
</dbReference>
<evidence type="ECO:0000256" key="2">
    <source>
        <dbReference type="ARBA" id="ARBA00023125"/>
    </source>
</evidence>
<sequence>MDDFNKSATGRRRLKNHDCPIRDVLDRVGDAWSVLAVFKLDSGPLRFNELKRQIDGISQRMLTVTLRNLERDGLITRTVIPSTPPQVEYALTGIGQSLVIPIRALADWAAQSQPIIQQARDTYDLAVRQRQIEEPAAANEETSA</sequence>
<dbReference type="EMBL" id="JADMCD010000006">
    <property type="protein sequence ID" value="MBF8641605.1"/>
    <property type="molecule type" value="Genomic_DNA"/>
</dbReference>
<evidence type="ECO:0000313" key="10">
    <source>
        <dbReference type="Proteomes" id="UP000638986"/>
    </source>
</evidence>
<dbReference type="Proteomes" id="UP000638986">
    <property type="component" value="Unassembled WGS sequence"/>
</dbReference>
<accession>A0A2X2CXF6</accession>
<keyword evidence="9" id="KW-1185">Reference proteome</keyword>
<reference evidence="7 8" key="1">
    <citation type="submission" date="2018-06" db="EMBL/GenBank/DDBJ databases">
        <authorList>
            <consortium name="Pathogen Informatics"/>
            <person name="Doyle S."/>
        </authorList>
    </citation>
    <scope>NUCLEOTIDE SEQUENCE [LARGE SCALE GENOMIC DNA]</scope>
    <source>
        <strain evidence="7 8">NCTC11842</strain>
    </source>
</reference>
<reference evidence="5 9" key="2">
    <citation type="submission" date="2020-10" db="EMBL/GenBank/DDBJ databases">
        <title>Genome sequences of Pseudomonas isolates.</title>
        <authorList>
            <person name="Wessels L."/>
            <person name="Reich F."/>
            <person name="Hammerl J."/>
        </authorList>
    </citation>
    <scope>NUCLEOTIDE SEQUENCE [LARGE SCALE GENOMIC DNA]</scope>
    <source>
        <strain evidence="5 9">20-MO00624-0</strain>
    </source>
</reference>
<name>A0A2X2CXF6_PSELU</name>
<keyword evidence="2" id="KW-0238">DNA-binding</keyword>
<dbReference type="InterPro" id="IPR036388">
    <property type="entry name" value="WH-like_DNA-bd_sf"/>
</dbReference>
<evidence type="ECO:0000256" key="3">
    <source>
        <dbReference type="ARBA" id="ARBA00023163"/>
    </source>
</evidence>
<dbReference type="Gene3D" id="1.10.10.10">
    <property type="entry name" value="Winged helix-like DNA-binding domain superfamily/Winged helix DNA-binding domain"/>
    <property type="match status" value="1"/>
</dbReference>
<proteinExistence type="predicted"/>
<dbReference type="Proteomes" id="UP000250443">
    <property type="component" value="Unassembled WGS sequence"/>
</dbReference>
<evidence type="ECO:0000313" key="7">
    <source>
        <dbReference type="EMBL" id="SPZ12718.1"/>
    </source>
</evidence>
<reference evidence="6 10" key="3">
    <citation type="submission" date="2020-11" db="EMBL/GenBank/DDBJ databases">
        <title>Enhanced detection system for hospital associated transmission using whole genome sequencing surveillance.</title>
        <authorList>
            <person name="Harrison L.H."/>
            <person name="Van Tyne D."/>
            <person name="Marsh J.W."/>
            <person name="Griffith M.P."/>
            <person name="Snyder D.J."/>
            <person name="Cooper V.S."/>
            <person name="Mustapha M."/>
        </authorList>
    </citation>
    <scope>NUCLEOTIDE SEQUENCE [LARGE SCALE GENOMIC DNA]</scope>
    <source>
        <strain evidence="6 10">PSB00013</strain>
    </source>
</reference>
<organism evidence="7 8">
    <name type="scientific">Pseudomonas luteola</name>
    <dbReference type="NCBI Taxonomy" id="47886"/>
    <lineage>
        <taxon>Bacteria</taxon>
        <taxon>Pseudomonadati</taxon>
        <taxon>Pseudomonadota</taxon>
        <taxon>Gammaproteobacteria</taxon>
        <taxon>Pseudomonadales</taxon>
        <taxon>Pseudomonadaceae</taxon>
        <taxon>Pseudomonas</taxon>
    </lineage>
</organism>
<keyword evidence="3" id="KW-0804">Transcription</keyword>
<evidence type="ECO:0000256" key="1">
    <source>
        <dbReference type="ARBA" id="ARBA00023015"/>
    </source>
</evidence>
<dbReference type="Proteomes" id="UP000626180">
    <property type="component" value="Unassembled WGS sequence"/>
</dbReference>
<evidence type="ECO:0000313" key="9">
    <source>
        <dbReference type="Proteomes" id="UP000626180"/>
    </source>
</evidence>
<dbReference type="Pfam" id="PF01638">
    <property type="entry name" value="HxlR"/>
    <property type="match status" value="1"/>
</dbReference>
<gene>
    <name evidence="7" type="primary">yybR_1</name>
    <name evidence="6" type="ORF">I5Q09_13310</name>
    <name evidence="5" type="ORF">IRZ65_13040</name>
    <name evidence="7" type="ORF">NCTC11842_04633</name>
</gene>
<dbReference type="PANTHER" id="PTHR33204:SF39">
    <property type="entry name" value="TRANSCRIPTIONAL REGULATORY PROTEIN"/>
    <property type="match status" value="1"/>
</dbReference>
<dbReference type="SUPFAM" id="SSF46785">
    <property type="entry name" value="Winged helix' DNA-binding domain"/>
    <property type="match status" value="1"/>
</dbReference>
<dbReference type="PANTHER" id="PTHR33204">
    <property type="entry name" value="TRANSCRIPTIONAL REGULATOR, MARR FAMILY"/>
    <property type="match status" value="1"/>
</dbReference>
<evidence type="ECO:0000313" key="5">
    <source>
        <dbReference type="EMBL" id="MBF8641605.1"/>
    </source>
</evidence>
<dbReference type="EMBL" id="JADTXM010000008">
    <property type="protein sequence ID" value="MBH3439661.1"/>
    <property type="molecule type" value="Genomic_DNA"/>
</dbReference>
<dbReference type="InterPro" id="IPR036390">
    <property type="entry name" value="WH_DNA-bd_sf"/>
</dbReference>
<dbReference type="PROSITE" id="PS51118">
    <property type="entry name" value="HTH_HXLR"/>
    <property type="match status" value="1"/>
</dbReference>
<dbReference type="RefSeq" id="WP_010796370.1">
    <property type="nucleotide sequence ID" value="NZ_CP044086.1"/>
</dbReference>
<keyword evidence="1" id="KW-0805">Transcription regulation</keyword>
<evidence type="ECO:0000259" key="4">
    <source>
        <dbReference type="PROSITE" id="PS51118"/>
    </source>
</evidence>
<dbReference type="GO" id="GO:0003677">
    <property type="term" value="F:DNA binding"/>
    <property type="evidence" value="ECO:0007669"/>
    <property type="project" value="UniProtKB-KW"/>
</dbReference>
<dbReference type="AlphaFoldDB" id="A0A2X2CXF6"/>
<evidence type="ECO:0000313" key="8">
    <source>
        <dbReference type="Proteomes" id="UP000250443"/>
    </source>
</evidence>
<protein>
    <submittedName>
        <fullName evidence="5 7">Transcriptional regulator</fullName>
    </submittedName>
</protein>
<feature type="domain" description="HTH hxlR-type" evidence="4">
    <location>
        <begin position="19"/>
        <end position="117"/>
    </location>
</feature>
<dbReference type="InterPro" id="IPR002577">
    <property type="entry name" value="HTH_HxlR"/>
</dbReference>
<evidence type="ECO:0000313" key="6">
    <source>
        <dbReference type="EMBL" id="MBH3439661.1"/>
    </source>
</evidence>